<organism evidence="1 2">
    <name type="scientific">Zymoseptoria tritici (strain ST99CH_3D7)</name>
    <dbReference type="NCBI Taxonomy" id="1276538"/>
    <lineage>
        <taxon>Eukaryota</taxon>
        <taxon>Fungi</taxon>
        <taxon>Dikarya</taxon>
        <taxon>Ascomycota</taxon>
        <taxon>Pezizomycotina</taxon>
        <taxon>Dothideomycetes</taxon>
        <taxon>Dothideomycetidae</taxon>
        <taxon>Mycosphaerellales</taxon>
        <taxon>Mycosphaerellaceae</taxon>
        <taxon>Zymoseptoria</taxon>
    </lineage>
</organism>
<keyword evidence="2" id="KW-1185">Reference proteome</keyword>
<dbReference type="AlphaFoldDB" id="A0A1X7S8L8"/>
<evidence type="ECO:0000313" key="2">
    <source>
        <dbReference type="Proteomes" id="UP000215127"/>
    </source>
</evidence>
<dbReference type="Proteomes" id="UP000215127">
    <property type="component" value="Chromosome 13"/>
</dbReference>
<dbReference type="EMBL" id="LT853704">
    <property type="protein sequence ID" value="SMQ56018.1"/>
    <property type="molecule type" value="Genomic_DNA"/>
</dbReference>
<accession>A0A1X7S8L8</accession>
<gene>
    <name evidence="1" type="ORF">ZT3D7_G11173</name>
</gene>
<name>A0A1X7S8L8_ZYMT9</name>
<dbReference type="STRING" id="1276538.A0A1X7S8L8"/>
<evidence type="ECO:0000313" key="1">
    <source>
        <dbReference type="EMBL" id="SMQ56018.1"/>
    </source>
</evidence>
<protein>
    <recommendedName>
        <fullName evidence="3">FAR1 domain-containing protein</fullName>
    </recommendedName>
</protein>
<evidence type="ECO:0008006" key="3">
    <source>
        <dbReference type="Google" id="ProtNLM"/>
    </source>
</evidence>
<sequence length="180" mass="20790">MAEQTSTQELDANGYPFIDDIHSDANADAAAANKELVNNEEEDFFGSDEEIKEFELLPPPERVFSSLPELKAFIKVWTREHGYDLVIRGLKNNGCWKDVCYGYAGTTRNYRKIDASNRRRKTGIRKHKCPMRLWYKAEDPKNKDGAWSIRYQREGWPRIHNHIAFSTEAGTAGMPACYRR</sequence>
<reference evidence="1 2" key="1">
    <citation type="submission" date="2016-06" db="EMBL/GenBank/DDBJ databases">
        <authorList>
            <person name="Kjaerup R.B."/>
            <person name="Dalgaard T.S."/>
            <person name="Juul-Madsen H.R."/>
        </authorList>
    </citation>
    <scope>NUCLEOTIDE SEQUENCE [LARGE SCALE GENOMIC DNA]</scope>
</reference>
<proteinExistence type="predicted"/>